<name>A0A6C0AXU2_9ZZZZ</name>
<feature type="region of interest" description="Disordered" evidence="1">
    <location>
        <begin position="114"/>
        <end position="136"/>
    </location>
</feature>
<evidence type="ECO:0000256" key="2">
    <source>
        <dbReference type="SAM" id="Phobius"/>
    </source>
</evidence>
<keyword evidence="2" id="KW-0472">Membrane</keyword>
<feature type="transmembrane region" description="Helical" evidence="2">
    <location>
        <begin position="53"/>
        <end position="75"/>
    </location>
</feature>
<reference evidence="3" key="1">
    <citation type="journal article" date="2020" name="Nature">
        <title>Giant virus diversity and host interactions through global metagenomics.</title>
        <authorList>
            <person name="Schulz F."/>
            <person name="Roux S."/>
            <person name="Paez-Espino D."/>
            <person name="Jungbluth S."/>
            <person name="Walsh D.A."/>
            <person name="Denef V.J."/>
            <person name="McMahon K.D."/>
            <person name="Konstantinidis K.T."/>
            <person name="Eloe-Fadrosh E.A."/>
            <person name="Kyrpides N.C."/>
            <person name="Woyke T."/>
        </authorList>
    </citation>
    <scope>NUCLEOTIDE SEQUENCE</scope>
    <source>
        <strain evidence="3">GVMAG-S-ERX555965-48</strain>
    </source>
</reference>
<evidence type="ECO:0000313" key="3">
    <source>
        <dbReference type="EMBL" id="QHS84170.1"/>
    </source>
</evidence>
<sequence>MDSIKNALKGMALINTKSLLKYISSPVGMYMVWVTLHYIAAHLYKNHCAPNGFWGFLLSPLMASTPYCTGLVWILQNSVIKFMAIWTIIGSWISYNLNHNEIQGIQNDYKKGEANDKKEEVIDKNEEVIDKNEKED</sequence>
<keyword evidence="2" id="KW-1133">Transmembrane helix</keyword>
<dbReference type="AlphaFoldDB" id="A0A6C0AXU2"/>
<evidence type="ECO:0000256" key="1">
    <source>
        <dbReference type="SAM" id="MobiDB-lite"/>
    </source>
</evidence>
<organism evidence="3">
    <name type="scientific">viral metagenome</name>
    <dbReference type="NCBI Taxonomy" id="1070528"/>
    <lineage>
        <taxon>unclassified sequences</taxon>
        <taxon>metagenomes</taxon>
        <taxon>organismal metagenomes</taxon>
    </lineage>
</organism>
<proteinExistence type="predicted"/>
<accession>A0A6C0AXU2</accession>
<dbReference type="EMBL" id="MN738773">
    <property type="protein sequence ID" value="QHS84170.1"/>
    <property type="molecule type" value="Genomic_DNA"/>
</dbReference>
<keyword evidence="2" id="KW-0812">Transmembrane</keyword>
<protein>
    <submittedName>
        <fullName evidence="3">Uncharacterized protein</fullName>
    </submittedName>
</protein>
<feature type="transmembrane region" description="Helical" evidence="2">
    <location>
        <begin position="20"/>
        <end position="41"/>
    </location>
</feature>